<feature type="compositionally biased region" description="Acidic residues" evidence="1">
    <location>
        <begin position="46"/>
        <end position="72"/>
    </location>
</feature>
<proteinExistence type="predicted"/>
<dbReference type="RefSeq" id="WP_344288771.1">
    <property type="nucleotide sequence ID" value="NZ_BAAAPF010000021.1"/>
</dbReference>
<evidence type="ECO:0000256" key="1">
    <source>
        <dbReference type="SAM" id="MobiDB-lite"/>
    </source>
</evidence>
<feature type="signal peptide" evidence="2">
    <location>
        <begin position="1"/>
        <end position="23"/>
    </location>
</feature>
<name>A0ABP5JE68_9ACTN</name>
<reference evidence="5" key="1">
    <citation type="journal article" date="2019" name="Int. J. Syst. Evol. Microbiol.">
        <title>The Global Catalogue of Microorganisms (GCM) 10K type strain sequencing project: providing services to taxonomists for standard genome sequencing and annotation.</title>
        <authorList>
            <consortium name="The Broad Institute Genomics Platform"/>
            <consortium name="The Broad Institute Genome Sequencing Center for Infectious Disease"/>
            <person name="Wu L."/>
            <person name="Ma J."/>
        </authorList>
    </citation>
    <scope>NUCLEOTIDE SEQUENCE [LARGE SCALE GENOMIC DNA]</scope>
    <source>
        <strain evidence="5">JCM 15481</strain>
    </source>
</reference>
<dbReference type="Pfam" id="PF03413">
    <property type="entry name" value="PepSY"/>
    <property type="match status" value="1"/>
</dbReference>
<organism evidence="4 5">
    <name type="scientific">Streptomyces synnematoformans</name>
    <dbReference type="NCBI Taxonomy" id="415721"/>
    <lineage>
        <taxon>Bacteria</taxon>
        <taxon>Bacillati</taxon>
        <taxon>Actinomycetota</taxon>
        <taxon>Actinomycetes</taxon>
        <taxon>Kitasatosporales</taxon>
        <taxon>Streptomycetaceae</taxon>
        <taxon>Streptomyces</taxon>
    </lineage>
</organism>
<dbReference type="InterPro" id="IPR025711">
    <property type="entry name" value="PepSY"/>
</dbReference>
<dbReference type="Proteomes" id="UP001500443">
    <property type="component" value="Unassembled WGS sequence"/>
</dbReference>
<protein>
    <recommendedName>
        <fullName evidence="3">PepSY domain-containing protein</fullName>
    </recommendedName>
</protein>
<feature type="domain" description="PepSY" evidence="3">
    <location>
        <begin position="85"/>
        <end position="144"/>
    </location>
</feature>
<dbReference type="Gene3D" id="3.10.450.40">
    <property type="match status" value="1"/>
</dbReference>
<dbReference type="EMBL" id="BAAAPF010000021">
    <property type="protein sequence ID" value="GAA2113979.1"/>
    <property type="molecule type" value="Genomic_DNA"/>
</dbReference>
<sequence length="189" mass="20046">MKRNIVIAAVATAALVTGGTVTAVAVADDDGAEAASMPADVRVGDDGADDRDDRDDDGDGDDRDDDGRDDDGDGRAEAEALAAAKVTVDDAVAAALQERAGTVESAEFDGDDRGAHRWEIDILGDDGTWYEVAVDAGSGEVVADRGDDGRDEDADDRNDRDDRDDRRDDDGKDDDRDDRRDDADDRGDD</sequence>
<feature type="chain" id="PRO_5045398465" description="PepSY domain-containing protein" evidence="2">
    <location>
        <begin position="24"/>
        <end position="189"/>
    </location>
</feature>
<keyword evidence="2" id="KW-0732">Signal</keyword>
<feature type="region of interest" description="Disordered" evidence="1">
    <location>
        <begin position="29"/>
        <end position="75"/>
    </location>
</feature>
<evidence type="ECO:0000313" key="5">
    <source>
        <dbReference type="Proteomes" id="UP001500443"/>
    </source>
</evidence>
<accession>A0ABP5JE68</accession>
<evidence type="ECO:0000313" key="4">
    <source>
        <dbReference type="EMBL" id="GAA2113979.1"/>
    </source>
</evidence>
<evidence type="ECO:0000259" key="3">
    <source>
        <dbReference type="Pfam" id="PF03413"/>
    </source>
</evidence>
<evidence type="ECO:0000256" key="2">
    <source>
        <dbReference type="SAM" id="SignalP"/>
    </source>
</evidence>
<gene>
    <name evidence="4" type="ORF">GCM10009802_13010</name>
</gene>
<feature type="compositionally biased region" description="Basic and acidic residues" evidence="1">
    <location>
        <begin position="157"/>
        <end position="189"/>
    </location>
</feature>
<keyword evidence="5" id="KW-1185">Reference proteome</keyword>
<comment type="caution">
    <text evidence="4">The sequence shown here is derived from an EMBL/GenBank/DDBJ whole genome shotgun (WGS) entry which is preliminary data.</text>
</comment>
<feature type="region of interest" description="Disordered" evidence="1">
    <location>
        <begin position="137"/>
        <end position="189"/>
    </location>
</feature>